<evidence type="ECO:0000313" key="1">
    <source>
        <dbReference type="EMBL" id="EKD16075.1"/>
    </source>
</evidence>
<keyword evidence="2" id="KW-1185">Reference proteome</keyword>
<gene>
    <name evidence="1" type="ORF">MBM_06086</name>
</gene>
<dbReference type="KEGG" id="mbe:MBM_06086"/>
<dbReference type="EMBL" id="JH921440">
    <property type="protein sequence ID" value="EKD16075.1"/>
    <property type="molecule type" value="Genomic_DNA"/>
</dbReference>
<sequence length="78" mass="8846">MSTLRKFTDASSFAALALEVQRDLLEKQLLPAPPVKKRDSFDYELAKAVSNRCLGLVEIKDFIAFDRLNLNENIDNAF</sequence>
<name>K1WF41_MARBU</name>
<dbReference type="Proteomes" id="UP000006753">
    <property type="component" value="Unassembled WGS sequence"/>
</dbReference>
<dbReference type="AlphaFoldDB" id="K1WF41"/>
<proteinExistence type="predicted"/>
<evidence type="ECO:0000313" key="2">
    <source>
        <dbReference type="Proteomes" id="UP000006753"/>
    </source>
</evidence>
<dbReference type="HOGENOM" id="CLU_2622513_0_0_1"/>
<accession>K1WF41</accession>
<organism evidence="1 2">
    <name type="scientific">Marssonina brunnea f. sp. multigermtubi (strain MB_m1)</name>
    <name type="common">Marssonina leaf spot fungus</name>
    <dbReference type="NCBI Taxonomy" id="1072389"/>
    <lineage>
        <taxon>Eukaryota</taxon>
        <taxon>Fungi</taxon>
        <taxon>Dikarya</taxon>
        <taxon>Ascomycota</taxon>
        <taxon>Pezizomycotina</taxon>
        <taxon>Leotiomycetes</taxon>
        <taxon>Helotiales</taxon>
        <taxon>Drepanopezizaceae</taxon>
        <taxon>Drepanopeziza</taxon>
    </lineage>
</organism>
<dbReference type="InParanoid" id="K1WF41"/>
<protein>
    <submittedName>
        <fullName evidence="1">Uncharacterized protein</fullName>
    </submittedName>
</protein>
<reference evidence="1 2" key="1">
    <citation type="journal article" date="2012" name="BMC Genomics">
        <title>Sequencing the genome of Marssonina brunnea reveals fungus-poplar co-evolution.</title>
        <authorList>
            <person name="Zhu S."/>
            <person name="Cao Y.-Z."/>
            <person name="Jiang C."/>
            <person name="Tan B.-Y."/>
            <person name="Wang Z."/>
            <person name="Feng S."/>
            <person name="Zhang L."/>
            <person name="Su X.-H."/>
            <person name="Brejova B."/>
            <person name="Vinar T."/>
            <person name="Xu M."/>
            <person name="Wang M.-X."/>
            <person name="Zhang S.-G."/>
            <person name="Huang M.-R."/>
            <person name="Wu R."/>
            <person name="Zhou Y."/>
        </authorList>
    </citation>
    <scope>NUCLEOTIDE SEQUENCE [LARGE SCALE GENOMIC DNA]</scope>
    <source>
        <strain evidence="1 2">MB_m1</strain>
    </source>
</reference>